<dbReference type="EMBL" id="JARKIB010000112">
    <property type="protein sequence ID" value="KAJ7738413.1"/>
    <property type="molecule type" value="Genomic_DNA"/>
</dbReference>
<organism evidence="1 2">
    <name type="scientific">Mycena metata</name>
    <dbReference type="NCBI Taxonomy" id="1033252"/>
    <lineage>
        <taxon>Eukaryota</taxon>
        <taxon>Fungi</taxon>
        <taxon>Dikarya</taxon>
        <taxon>Basidiomycota</taxon>
        <taxon>Agaricomycotina</taxon>
        <taxon>Agaricomycetes</taxon>
        <taxon>Agaricomycetidae</taxon>
        <taxon>Agaricales</taxon>
        <taxon>Marasmiineae</taxon>
        <taxon>Mycenaceae</taxon>
        <taxon>Mycena</taxon>
    </lineage>
</organism>
<name>A0AAD7MYE2_9AGAR</name>
<sequence length="176" mass="19634">MEGSTSHLILTAALSCVAAIPNHAIRYTALGLTAVCALLYNIHLRSPSTNLDGLIQLINRTDIRIRYATTRCPRYHFALAEQTLRLLRVDQSASHIHCRIRALEGFSWTKYRQLFQDIAACIKRVEAIGNAVEHIIEAEHQRRLADEMNEVQSVLAAAPAAPQIYPPTQYGTESEA</sequence>
<comment type="caution">
    <text evidence="1">The sequence shown here is derived from an EMBL/GenBank/DDBJ whole genome shotgun (WGS) entry which is preliminary data.</text>
</comment>
<dbReference type="Proteomes" id="UP001215598">
    <property type="component" value="Unassembled WGS sequence"/>
</dbReference>
<protein>
    <submittedName>
        <fullName evidence="1">Uncharacterized protein</fullName>
    </submittedName>
</protein>
<evidence type="ECO:0000313" key="2">
    <source>
        <dbReference type="Proteomes" id="UP001215598"/>
    </source>
</evidence>
<keyword evidence="2" id="KW-1185">Reference proteome</keyword>
<gene>
    <name evidence="1" type="ORF">B0H16DRAFT_1891418</name>
</gene>
<evidence type="ECO:0000313" key="1">
    <source>
        <dbReference type="EMBL" id="KAJ7738413.1"/>
    </source>
</evidence>
<dbReference type="AlphaFoldDB" id="A0AAD7MYE2"/>
<proteinExistence type="predicted"/>
<accession>A0AAD7MYE2</accession>
<reference evidence="1" key="1">
    <citation type="submission" date="2023-03" db="EMBL/GenBank/DDBJ databases">
        <title>Massive genome expansion in bonnet fungi (Mycena s.s.) driven by repeated elements and novel gene families across ecological guilds.</title>
        <authorList>
            <consortium name="Lawrence Berkeley National Laboratory"/>
            <person name="Harder C.B."/>
            <person name="Miyauchi S."/>
            <person name="Viragh M."/>
            <person name="Kuo A."/>
            <person name="Thoen E."/>
            <person name="Andreopoulos B."/>
            <person name="Lu D."/>
            <person name="Skrede I."/>
            <person name="Drula E."/>
            <person name="Henrissat B."/>
            <person name="Morin E."/>
            <person name="Kohler A."/>
            <person name="Barry K."/>
            <person name="LaButti K."/>
            <person name="Morin E."/>
            <person name="Salamov A."/>
            <person name="Lipzen A."/>
            <person name="Mereny Z."/>
            <person name="Hegedus B."/>
            <person name="Baldrian P."/>
            <person name="Stursova M."/>
            <person name="Weitz H."/>
            <person name="Taylor A."/>
            <person name="Grigoriev I.V."/>
            <person name="Nagy L.G."/>
            <person name="Martin F."/>
            <person name="Kauserud H."/>
        </authorList>
    </citation>
    <scope>NUCLEOTIDE SEQUENCE</scope>
    <source>
        <strain evidence="1">CBHHK182m</strain>
    </source>
</reference>